<evidence type="ECO:0000313" key="2">
    <source>
        <dbReference type="Proteomes" id="UP000019249"/>
    </source>
</evidence>
<keyword evidence="2" id="KW-1185">Reference proteome</keyword>
<proteinExistence type="predicted"/>
<sequence length="30" mass="3456">MTEELRCIGCGAIIQSEDKTNQAMHRNHRL</sequence>
<accession>A0ABP3B1B0</accession>
<organism evidence="1 2">
    <name type="scientific">Listeria floridensis FSL S10-1187</name>
    <dbReference type="NCBI Taxonomy" id="1265817"/>
    <lineage>
        <taxon>Bacteria</taxon>
        <taxon>Bacillati</taxon>
        <taxon>Bacillota</taxon>
        <taxon>Bacilli</taxon>
        <taxon>Bacillales</taxon>
        <taxon>Listeriaceae</taxon>
        <taxon>Listeria</taxon>
    </lineage>
</organism>
<evidence type="ECO:0000313" key="1">
    <source>
        <dbReference type="EMBL" id="EUJ32812.1"/>
    </source>
</evidence>
<protein>
    <submittedName>
        <fullName evidence="1">Uncharacterized protein</fullName>
    </submittedName>
</protein>
<dbReference type="EMBL" id="AODF01000009">
    <property type="protein sequence ID" value="EUJ32812.1"/>
    <property type="molecule type" value="Genomic_DNA"/>
</dbReference>
<gene>
    <name evidence="1" type="ORF">MFLO_05934</name>
</gene>
<name>A0ABP3B1B0_9LIST</name>
<comment type="caution">
    <text evidence="1">The sequence shown here is derived from an EMBL/GenBank/DDBJ whole genome shotgun (WGS) entry which is preliminary data.</text>
</comment>
<dbReference type="Proteomes" id="UP000019249">
    <property type="component" value="Unassembled WGS sequence"/>
</dbReference>
<reference evidence="1 2" key="1">
    <citation type="journal article" date="2014" name="Int. J. Syst. Evol. Microbiol.">
        <title>Listeria floridensis sp. nov., Listeria aquatica sp. nov., Listeria cornellensis sp. nov., Listeria riparia sp. nov. and Listeria grandensis sp. nov., from agricultural and natural environments.</title>
        <authorList>
            <person name="den Bakker H.C."/>
            <person name="Warchocki S."/>
            <person name="Wright E.M."/>
            <person name="Allred A.F."/>
            <person name="Ahlstrom C."/>
            <person name="Manuel C.S."/>
            <person name="Stasiewicz M.J."/>
            <person name="Burrell A."/>
            <person name="Roof S."/>
            <person name="Strawn L."/>
            <person name="Fortes E.D."/>
            <person name="Nightingale K.K."/>
            <person name="Kephart D."/>
            <person name="Wiedmann M."/>
        </authorList>
    </citation>
    <scope>NUCLEOTIDE SEQUENCE [LARGE SCALE GENOMIC DNA]</scope>
    <source>
        <strain evidence="1 2">FSL S10-1187</strain>
    </source>
</reference>